<reference evidence="2 3" key="1">
    <citation type="submission" date="2013-03" db="EMBL/GenBank/DDBJ databases">
        <title>The Genome Sequence of Phialophora europaea CBS 101466.</title>
        <authorList>
            <consortium name="The Broad Institute Genomics Platform"/>
            <person name="Cuomo C."/>
            <person name="de Hoog S."/>
            <person name="Gorbushina A."/>
            <person name="Walker B."/>
            <person name="Young S.K."/>
            <person name="Zeng Q."/>
            <person name="Gargeya S."/>
            <person name="Fitzgerald M."/>
            <person name="Haas B."/>
            <person name="Abouelleil A."/>
            <person name="Allen A.W."/>
            <person name="Alvarado L."/>
            <person name="Arachchi H.M."/>
            <person name="Berlin A.M."/>
            <person name="Chapman S.B."/>
            <person name="Gainer-Dewar J."/>
            <person name="Goldberg J."/>
            <person name="Griggs A."/>
            <person name="Gujja S."/>
            <person name="Hansen M."/>
            <person name="Howarth C."/>
            <person name="Imamovic A."/>
            <person name="Ireland A."/>
            <person name="Larimer J."/>
            <person name="McCowan C."/>
            <person name="Murphy C."/>
            <person name="Pearson M."/>
            <person name="Poon T.W."/>
            <person name="Priest M."/>
            <person name="Roberts A."/>
            <person name="Saif S."/>
            <person name="Shea T."/>
            <person name="Sisk P."/>
            <person name="Sykes S."/>
            <person name="Wortman J."/>
            <person name="Nusbaum C."/>
            <person name="Birren B."/>
        </authorList>
    </citation>
    <scope>NUCLEOTIDE SEQUENCE [LARGE SCALE GENOMIC DNA]</scope>
    <source>
        <strain evidence="2 3">CBS 101466</strain>
    </source>
</reference>
<dbReference type="Proteomes" id="UP000030752">
    <property type="component" value="Unassembled WGS sequence"/>
</dbReference>
<feature type="compositionally biased region" description="Basic and acidic residues" evidence="1">
    <location>
        <begin position="135"/>
        <end position="155"/>
    </location>
</feature>
<feature type="compositionally biased region" description="Acidic residues" evidence="1">
    <location>
        <begin position="125"/>
        <end position="134"/>
    </location>
</feature>
<accession>W2RPN2</accession>
<name>W2RPN2_CYPE1</name>
<organism evidence="2 3">
    <name type="scientific">Cyphellophora europaea (strain CBS 101466)</name>
    <name type="common">Phialophora europaea</name>
    <dbReference type="NCBI Taxonomy" id="1220924"/>
    <lineage>
        <taxon>Eukaryota</taxon>
        <taxon>Fungi</taxon>
        <taxon>Dikarya</taxon>
        <taxon>Ascomycota</taxon>
        <taxon>Pezizomycotina</taxon>
        <taxon>Eurotiomycetes</taxon>
        <taxon>Chaetothyriomycetidae</taxon>
        <taxon>Chaetothyriales</taxon>
        <taxon>Cyphellophoraceae</taxon>
        <taxon>Cyphellophora</taxon>
    </lineage>
</organism>
<dbReference type="RefSeq" id="XP_008719858.1">
    <property type="nucleotide sequence ID" value="XM_008721636.1"/>
</dbReference>
<evidence type="ECO:0000313" key="3">
    <source>
        <dbReference type="Proteomes" id="UP000030752"/>
    </source>
</evidence>
<dbReference type="HOGENOM" id="CLU_505273_0_0_1"/>
<feature type="compositionally biased region" description="Basic and acidic residues" evidence="1">
    <location>
        <begin position="206"/>
        <end position="215"/>
    </location>
</feature>
<dbReference type="GeneID" id="19974651"/>
<protein>
    <submittedName>
        <fullName evidence="2">Uncharacterized protein</fullName>
    </submittedName>
</protein>
<evidence type="ECO:0000256" key="1">
    <source>
        <dbReference type="SAM" id="MobiDB-lite"/>
    </source>
</evidence>
<dbReference type="EMBL" id="KB822723">
    <property type="protein sequence ID" value="ETN37689.1"/>
    <property type="molecule type" value="Genomic_DNA"/>
</dbReference>
<feature type="compositionally biased region" description="Basic residues" evidence="1">
    <location>
        <begin position="193"/>
        <end position="205"/>
    </location>
</feature>
<feature type="region of interest" description="Disordered" evidence="1">
    <location>
        <begin position="79"/>
        <end position="225"/>
    </location>
</feature>
<proteinExistence type="predicted"/>
<sequence>MAEDEARPVDGVESTTDDSSSEVILTPSEMSDNELEPVDDVDSAMAVALSELVITPSKKSQDELEPVDVVDSATAVAPSEVVDAAHDSKSTAAAPVKKTQRKSKKKRKRGKKTRKAKGEPKDVEAAEEEDGDNGDELRDDNHQPDASETPIKDNNDTLSVADSEATVGGSEVVVNETNDQSEADAKKSDRSDKRKNRKKKNKKKSAKEADKDDKNNSQAPDMSDLSIADQIKAKLNTPEHALLTAFQSSTKNLTDLPKVILQRIVAHALPDAFNVNAEGRKGGWRLHWPGEARWVKDLLNLNQAIHQAALRPIGDRSILTIFHMCPLAKAICIEFDDDPSFETPCIHGGAIFPRYLRERAKTLKIFQAQFGWMLKTHDISVAAFPKLKTLQLVAGDLGASTKRLTRLLNDDGCTHVEMGGYDATDKLAAIEKVLVDDGRDFAREARFWANLRGRGQLVPHDPVAYRAEFGIIVQSTFRLIGERSNAITKLSRDVLGIKREEIRGLRASTRLDVIFQDEKDDDAEVSSIFALVWTVNTDD</sequence>
<dbReference type="VEuPathDB" id="FungiDB:HMPREF1541_07312"/>
<feature type="region of interest" description="Disordered" evidence="1">
    <location>
        <begin position="1"/>
        <end position="40"/>
    </location>
</feature>
<evidence type="ECO:0000313" key="2">
    <source>
        <dbReference type="EMBL" id="ETN37689.1"/>
    </source>
</evidence>
<feature type="compositionally biased region" description="Basic and acidic residues" evidence="1">
    <location>
        <begin position="1"/>
        <end position="10"/>
    </location>
</feature>
<dbReference type="InParanoid" id="W2RPN2"/>
<keyword evidence="3" id="KW-1185">Reference proteome</keyword>
<feature type="compositionally biased region" description="Basic residues" evidence="1">
    <location>
        <begin position="98"/>
        <end position="115"/>
    </location>
</feature>
<feature type="compositionally biased region" description="Acidic residues" evidence="1">
    <location>
        <begin position="31"/>
        <end position="40"/>
    </location>
</feature>
<feature type="compositionally biased region" description="Basic and acidic residues" evidence="1">
    <location>
        <begin position="183"/>
        <end position="192"/>
    </location>
</feature>
<gene>
    <name evidence="2" type="ORF">HMPREF1541_07312</name>
</gene>
<dbReference type="AlphaFoldDB" id="W2RPN2"/>